<accession>A0A512JCB0</accession>
<dbReference type="OrthoDB" id="8002039at2"/>
<dbReference type="EMBL" id="BSPK01000098">
    <property type="protein sequence ID" value="GLS66194.1"/>
    <property type="molecule type" value="Genomic_DNA"/>
</dbReference>
<dbReference type="RefSeq" id="WP_147029041.1">
    <property type="nucleotide sequence ID" value="NZ_BJZU01000166.1"/>
</dbReference>
<name>A0A512JCB0_9HYPH</name>
<dbReference type="Proteomes" id="UP000321960">
    <property type="component" value="Unassembled WGS sequence"/>
</dbReference>
<sequence>MAPSKPRARCQKSKLTNGTSLFLGDVDGRSAIARRFGDLMHELEFERGGPEAMTSLQRQAVRAYAALCVERERIESDMAMGKTINGEAYGKLCDRMDRQSRRMGLPKAAERRPLAPGEVCPSSRRATPLPS</sequence>
<reference evidence="5" key="2">
    <citation type="journal article" date="2019" name="Int. J. Syst. Evol. Microbiol.">
        <title>The Global Catalogue of Microorganisms (GCM) 10K type strain sequencing project: providing services to taxonomists for standard genome sequencing and annotation.</title>
        <authorList>
            <consortium name="The Broad Institute Genomics Platform"/>
            <consortium name="The Broad Institute Genome Sequencing Center for Infectious Disease"/>
            <person name="Wu L."/>
            <person name="Ma J."/>
        </authorList>
    </citation>
    <scope>NUCLEOTIDE SEQUENCE [LARGE SCALE GENOMIC DNA]</scope>
    <source>
        <strain evidence="5">NBRC 107715</strain>
    </source>
</reference>
<proteinExistence type="predicted"/>
<reference evidence="3" key="4">
    <citation type="submission" date="2023-01" db="EMBL/GenBank/DDBJ databases">
        <title>Draft genome sequence of Methylobacterium oxalidis strain NBRC 107715.</title>
        <authorList>
            <person name="Sun Q."/>
            <person name="Mori K."/>
        </authorList>
    </citation>
    <scope>NUCLEOTIDE SEQUENCE</scope>
    <source>
        <strain evidence="3">NBRC 107715</strain>
    </source>
</reference>
<dbReference type="AlphaFoldDB" id="A0A512JCB0"/>
<reference evidence="2 4" key="3">
    <citation type="submission" date="2019-07" db="EMBL/GenBank/DDBJ databases">
        <title>Whole genome shotgun sequence of Methylobacterium oxalidis NBRC 107715.</title>
        <authorList>
            <person name="Hosoyama A."/>
            <person name="Uohara A."/>
            <person name="Ohji S."/>
            <person name="Ichikawa N."/>
        </authorList>
    </citation>
    <scope>NUCLEOTIDE SEQUENCE [LARGE SCALE GENOMIC DNA]</scope>
    <source>
        <strain evidence="2 4">NBRC 107715</strain>
    </source>
</reference>
<evidence type="ECO:0000256" key="1">
    <source>
        <dbReference type="SAM" id="MobiDB-lite"/>
    </source>
</evidence>
<evidence type="ECO:0000313" key="5">
    <source>
        <dbReference type="Proteomes" id="UP001156856"/>
    </source>
</evidence>
<gene>
    <name evidence="3" type="ORF">GCM10007888_45760</name>
    <name evidence="2" type="ORF">MOX02_56480</name>
</gene>
<feature type="region of interest" description="Disordered" evidence="1">
    <location>
        <begin position="99"/>
        <end position="131"/>
    </location>
</feature>
<evidence type="ECO:0000313" key="2">
    <source>
        <dbReference type="EMBL" id="GEP07610.1"/>
    </source>
</evidence>
<comment type="caution">
    <text evidence="2">The sequence shown here is derived from an EMBL/GenBank/DDBJ whole genome shotgun (WGS) entry which is preliminary data.</text>
</comment>
<evidence type="ECO:0000313" key="3">
    <source>
        <dbReference type="EMBL" id="GLS66194.1"/>
    </source>
</evidence>
<organism evidence="2 4">
    <name type="scientific">Methylobacterium oxalidis</name>
    <dbReference type="NCBI Taxonomy" id="944322"/>
    <lineage>
        <taxon>Bacteria</taxon>
        <taxon>Pseudomonadati</taxon>
        <taxon>Pseudomonadota</taxon>
        <taxon>Alphaproteobacteria</taxon>
        <taxon>Hyphomicrobiales</taxon>
        <taxon>Methylobacteriaceae</taxon>
        <taxon>Methylobacterium</taxon>
    </lineage>
</organism>
<evidence type="ECO:0000313" key="4">
    <source>
        <dbReference type="Proteomes" id="UP000321960"/>
    </source>
</evidence>
<protein>
    <submittedName>
        <fullName evidence="2">Uncharacterized protein</fullName>
    </submittedName>
</protein>
<reference evidence="3" key="1">
    <citation type="journal article" date="2014" name="Int. J. Syst. Evol. Microbiol.">
        <title>Complete genome of a new Firmicutes species belonging to the dominant human colonic microbiota ('Ruminococcus bicirculans') reveals two chromosomes and a selective capacity to utilize plant glucans.</title>
        <authorList>
            <consortium name="NISC Comparative Sequencing Program"/>
            <person name="Wegmann U."/>
            <person name="Louis P."/>
            <person name="Goesmann A."/>
            <person name="Henrissat B."/>
            <person name="Duncan S.H."/>
            <person name="Flint H.J."/>
        </authorList>
    </citation>
    <scope>NUCLEOTIDE SEQUENCE</scope>
    <source>
        <strain evidence="3">NBRC 107715</strain>
    </source>
</reference>
<dbReference type="EMBL" id="BJZU01000166">
    <property type="protein sequence ID" value="GEP07610.1"/>
    <property type="molecule type" value="Genomic_DNA"/>
</dbReference>
<keyword evidence="5" id="KW-1185">Reference proteome</keyword>
<dbReference type="Proteomes" id="UP001156856">
    <property type="component" value="Unassembled WGS sequence"/>
</dbReference>